<evidence type="ECO:0000313" key="2">
    <source>
        <dbReference type="EMBL" id="SMQ69892.1"/>
    </source>
</evidence>
<gene>
    <name evidence="2" type="ORF">SAMN06297468_2074</name>
</gene>
<dbReference type="Proteomes" id="UP000194420">
    <property type="component" value="Unassembled WGS sequence"/>
</dbReference>
<reference evidence="3" key="1">
    <citation type="submission" date="2017-04" db="EMBL/GenBank/DDBJ databases">
        <authorList>
            <person name="Varghese N."/>
            <person name="Submissions S."/>
        </authorList>
    </citation>
    <scope>NUCLEOTIDE SEQUENCE [LARGE SCALE GENOMIC DNA]</scope>
</reference>
<dbReference type="RefSeq" id="WP_086437912.1">
    <property type="nucleotide sequence ID" value="NZ_FXWG01000002.1"/>
</dbReference>
<name>A0A1Y6FAU2_9SPHN</name>
<keyword evidence="1" id="KW-0472">Membrane</keyword>
<dbReference type="EMBL" id="FXWG01000002">
    <property type="protein sequence ID" value="SMQ69892.1"/>
    <property type="molecule type" value="Genomic_DNA"/>
</dbReference>
<evidence type="ECO:0000256" key="1">
    <source>
        <dbReference type="SAM" id="Phobius"/>
    </source>
</evidence>
<organism evidence="2 3">
    <name type="scientific">Altererythrobacter xiamenensis</name>
    <dbReference type="NCBI Taxonomy" id="1316679"/>
    <lineage>
        <taxon>Bacteria</taxon>
        <taxon>Pseudomonadati</taxon>
        <taxon>Pseudomonadota</taxon>
        <taxon>Alphaproteobacteria</taxon>
        <taxon>Sphingomonadales</taxon>
        <taxon>Erythrobacteraceae</taxon>
        <taxon>Altererythrobacter</taxon>
    </lineage>
</organism>
<sequence length="95" mass="10500">MGSRRNIGYLLLVLIVAGAAVAFNLYADDEAQKIVENAPEEQAEASPEIDQARCEREQAEFETIWDASIENPNDPSYEERLEIALTEVNAACGIE</sequence>
<feature type="transmembrane region" description="Helical" evidence="1">
    <location>
        <begin position="7"/>
        <end position="27"/>
    </location>
</feature>
<keyword evidence="3" id="KW-1185">Reference proteome</keyword>
<evidence type="ECO:0000313" key="3">
    <source>
        <dbReference type="Proteomes" id="UP000194420"/>
    </source>
</evidence>
<keyword evidence="1" id="KW-0812">Transmembrane</keyword>
<accession>A0A1Y6FAU2</accession>
<protein>
    <submittedName>
        <fullName evidence="2">Uncharacterized protein</fullName>
    </submittedName>
</protein>
<dbReference type="AlphaFoldDB" id="A0A1Y6FAU2"/>
<proteinExistence type="predicted"/>
<keyword evidence="1" id="KW-1133">Transmembrane helix</keyword>